<sequence length="43" mass="5319">MFNDFNTLIFMVKMVFKQAKKFYEYCQYLSIEEIIKPEFTVIK</sequence>
<name>A0A841N701_9FLAO</name>
<keyword evidence="2" id="KW-1185">Reference proteome</keyword>
<reference evidence="1 2" key="1">
    <citation type="submission" date="2020-08" db="EMBL/GenBank/DDBJ databases">
        <title>Functional genomics of gut bacteria from endangered species of beetles.</title>
        <authorList>
            <person name="Carlos-Shanley C."/>
        </authorList>
    </citation>
    <scope>NUCLEOTIDE SEQUENCE [LARGE SCALE GENOMIC DNA]</scope>
    <source>
        <strain evidence="1 2">S00136</strain>
    </source>
</reference>
<gene>
    <name evidence="1" type="ORF">HNP36_003429</name>
</gene>
<evidence type="ECO:0000313" key="1">
    <source>
        <dbReference type="EMBL" id="MBB6372337.1"/>
    </source>
</evidence>
<organism evidence="1 2">
    <name type="scientific">Chryseobacterium shigense</name>
    <dbReference type="NCBI Taxonomy" id="297244"/>
    <lineage>
        <taxon>Bacteria</taxon>
        <taxon>Pseudomonadati</taxon>
        <taxon>Bacteroidota</taxon>
        <taxon>Flavobacteriia</taxon>
        <taxon>Flavobacteriales</taxon>
        <taxon>Weeksellaceae</taxon>
        <taxon>Chryseobacterium group</taxon>
        <taxon>Chryseobacterium</taxon>
    </lineage>
</organism>
<evidence type="ECO:0000313" key="2">
    <source>
        <dbReference type="Proteomes" id="UP000589738"/>
    </source>
</evidence>
<dbReference type="EMBL" id="JACHLC010000005">
    <property type="protein sequence ID" value="MBB6372337.1"/>
    <property type="molecule type" value="Genomic_DNA"/>
</dbReference>
<comment type="caution">
    <text evidence="1">The sequence shown here is derived from an EMBL/GenBank/DDBJ whole genome shotgun (WGS) entry which is preliminary data.</text>
</comment>
<protein>
    <submittedName>
        <fullName evidence="1">Uncharacterized protein</fullName>
    </submittedName>
</protein>
<proteinExistence type="predicted"/>
<dbReference type="AlphaFoldDB" id="A0A841N701"/>
<dbReference type="Proteomes" id="UP000589738">
    <property type="component" value="Unassembled WGS sequence"/>
</dbReference>
<accession>A0A841N701</accession>